<dbReference type="AlphaFoldDB" id="A0A382N0F3"/>
<dbReference type="EMBL" id="UINC01096839">
    <property type="protein sequence ID" value="SVC54058.1"/>
    <property type="molecule type" value="Genomic_DNA"/>
</dbReference>
<dbReference type="InterPro" id="IPR005123">
    <property type="entry name" value="Oxoglu/Fe-dep_dioxygenase_dom"/>
</dbReference>
<proteinExistence type="predicted"/>
<name>A0A382N0F3_9ZZZZ</name>
<accession>A0A382N0F3</accession>
<dbReference type="PANTHER" id="PTHR31212:SF4">
    <property type="entry name" value="ALPHA-KETOGLUTARATE-DEPENDENT DIOXYGENASE ALKB HOMOLOG 3"/>
    <property type="match status" value="1"/>
</dbReference>
<dbReference type="InterPro" id="IPR032854">
    <property type="entry name" value="ALKBH3"/>
</dbReference>
<dbReference type="InterPro" id="IPR027450">
    <property type="entry name" value="AlkB-like"/>
</dbReference>
<dbReference type="GO" id="GO:0006307">
    <property type="term" value="P:DNA alkylation repair"/>
    <property type="evidence" value="ECO:0007669"/>
    <property type="project" value="InterPro"/>
</dbReference>
<reference evidence="2" key="1">
    <citation type="submission" date="2018-05" db="EMBL/GenBank/DDBJ databases">
        <authorList>
            <person name="Lanie J.A."/>
            <person name="Ng W.-L."/>
            <person name="Kazmierczak K.M."/>
            <person name="Andrzejewski T.M."/>
            <person name="Davidsen T.M."/>
            <person name="Wayne K.J."/>
            <person name="Tettelin H."/>
            <person name="Glass J.I."/>
            <person name="Rusch D."/>
            <person name="Podicherti R."/>
            <person name="Tsui H.-C.T."/>
            <person name="Winkler M.E."/>
        </authorList>
    </citation>
    <scope>NUCLEOTIDE SEQUENCE</scope>
</reference>
<organism evidence="2">
    <name type="scientific">marine metagenome</name>
    <dbReference type="NCBI Taxonomy" id="408172"/>
    <lineage>
        <taxon>unclassified sequences</taxon>
        <taxon>metagenomes</taxon>
        <taxon>ecological metagenomes</taxon>
    </lineage>
</organism>
<dbReference type="SUPFAM" id="SSF51197">
    <property type="entry name" value="Clavaminate synthase-like"/>
    <property type="match status" value="1"/>
</dbReference>
<dbReference type="PROSITE" id="PS51471">
    <property type="entry name" value="FE2OG_OXY"/>
    <property type="match status" value="1"/>
</dbReference>
<dbReference type="PANTHER" id="PTHR31212">
    <property type="entry name" value="ALPHA-KETOGLUTARATE-DEPENDENT DIOXYGENASE ALKB HOMOLOG 3"/>
    <property type="match status" value="1"/>
</dbReference>
<dbReference type="InterPro" id="IPR037151">
    <property type="entry name" value="AlkB-like_sf"/>
</dbReference>
<sequence>MDKFIKISSVTKKKILLKDVNNKPLLIKYEYGFTNVESNKLYDEFLNCEWKTQKIKMVGKWVEQARQTFAYSKSGETYTYSGLTISPVKYDEKIEFIEKRVKKLCNQECDYYLCNKYNNLKNYISEHSDDESDLDKNSSIVSISLGQKRRFVIKIPKSKSTENPRKPVLIVEMKHGDIIEMCSGFQSRYTHSVPKMTKLEQKNITHQYRINLTGRVLNINNMLC</sequence>
<dbReference type="Pfam" id="PF13532">
    <property type="entry name" value="2OG-FeII_Oxy_2"/>
    <property type="match status" value="1"/>
</dbReference>
<feature type="domain" description="Fe2OG dioxygenase" evidence="1">
    <location>
        <begin position="108"/>
        <end position="218"/>
    </location>
</feature>
<protein>
    <recommendedName>
        <fullName evidence="1">Fe2OG dioxygenase domain-containing protein</fullName>
    </recommendedName>
</protein>
<dbReference type="GO" id="GO:0051213">
    <property type="term" value="F:dioxygenase activity"/>
    <property type="evidence" value="ECO:0007669"/>
    <property type="project" value="InterPro"/>
</dbReference>
<evidence type="ECO:0000313" key="2">
    <source>
        <dbReference type="EMBL" id="SVC54058.1"/>
    </source>
</evidence>
<dbReference type="Gene3D" id="2.60.120.590">
    <property type="entry name" value="Alpha-ketoglutarate-dependent dioxygenase AlkB-like"/>
    <property type="match status" value="1"/>
</dbReference>
<gene>
    <name evidence="2" type="ORF">METZ01_LOCUS306912</name>
</gene>
<evidence type="ECO:0000259" key="1">
    <source>
        <dbReference type="PROSITE" id="PS51471"/>
    </source>
</evidence>